<accession>X0Z642</accession>
<comment type="caution">
    <text evidence="2">The sequence shown here is derived from an EMBL/GenBank/DDBJ whole genome shotgun (WGS) entry which is preliminary data.</text>
</comment>
<protein>
    <submittedName>
        <fullName evidence="2">Uncharacterized protein</fullName>
    </submittedName>
</protein>
<proteinExistence type="predicted"/>
<dbReference type="EMBL" id="BART01006507">
    <property type="protein sequence ID" value="GAG64825.1"/>
    <property type="molecule type" value="Genomic_DNA"/>
</dbReference>
<name>X0Z642_9ZZZZ</name>
<evidence type="ECO:0000256" key="1">
    <source>
        <dbReference type="SAM" id="MobiDB-lite"/>
    </source>
</evidence>
<feature type="region of interest" description="Disordered" evidence="1">
    <location>
        <begin position="36"/>
        <end position="57"/>
    </location>
</feature>
<dbReference type="AlphaFoldDB" id="X0Z642"/>
<sequence>MKMDFGQMELKDLQGLRDKSRGNQLKEVKTAIDNLFLPPKPRKKRKSKEKRRFSQNY</sequence>
<feature type="compositionally biased region" description="Basic residues" evidence="1">
    <location>
        <begin position="40"/>
        <end position="57"/>
    </location>
</feature>
<gene>
    <name evidence="2" type="ORF">S01H4_14848</name>
</gene>
<feature type="region of interest" description="Disordered" evidence="1">
    <location>
        <begin position="1"/>
        <end position="22"/>
    </location>
</feature>
<evidence type="ECO:0000313" key="2">
    <source>
        <dbReference type="EMBL" id="GAG64825.1"/>
    </source>
</evidence>
<reference evidence="2" key="1">
    <citation type="journal article" date="2014" name="Front. Microbiol.">
        <title>High frequency of phylogenetically diverse reductive dehalogenase-homologous genes in deep subseafloor sedimentary metagenomes.</title>
        <authorList>
            <person name="Kawai M."/>
            <person name="Futagami T."/>
            <person name="Toyoda A."/>
            <person name="Takaki Y."/>
            <person name="Nishi S."/>
            <person name="Hori S."/>
            <person name="Arai W."/>
            <person name="Tsubouchi T."/>
            <person name="Morono Y."/>
            <person name="Uchiyama I."/>
            <person name="Ito T."/>
            <person name="Fujiyama A."/>
            <person name="Inagaki F."/>
            <person name="Takami H."/>
        </authorList>
    </citation>
    <scope>NUCLEOTIDE SEQUENCE</scope>
    <source>
        <strain evidence="2">Expedition CK06-06</strain>
    </source>
</reference>
<organism evidence="2">
    <name type="scientific">marine sediment metagenome</name>
    <dbReference type="NCBI Taxonomy" id="412755"/>
    <lineage>
        <taxon>unclassified sequences</taxon>
        <taxon>metagenomes</taxon>
        <taxon>ecological metagenomes</taxon>
    </lineage>
</organism>